<accession>A0A5B7HHC2</accession>
<name>A0A5B7HHC2_PORTR</name>
<organism evidence="2 3">
    <name type="scientific">Portunus trituberculatus</name>
    <name type="common">Swimming crab</name>
    <name type="synonym">Neptunus trituberculatus</name>
    <dbReference type="NCBI Taxonomy" id="210409"/>
    <lineage>
        <taxon>Eukaryota</taxon>
        <taxon>Metazoa</taxon>
        <taxon>Ecdysozoa</taxon>
        <taxon>Arthropoda</taxon>
        <taxon>Crustacea</taxon>
        <taxon>Multicrustacea</taxon>
        <taxon>Malacostraca</taxon>
        <taxon>Eumalacostraca</taxon>
        <taxon>Eucarida</taxon>
        <taxon>Decapoda</taxon>
        <taxon>Pleocyemata</taxon>
        <taxon>Brachyura</taxon>
        <taxon>Eubrachyura</taxon>
        <taxon>Portunoidea</taxon>
        <taxon>Portunidae</taxon>
        <taxon>Portuninae</taxon>
        <taxon>Portunus</taxon>
    </lineage>
</organism>
<dbReference type="AlphaFoldDB" id="A0A5B7HHC2"/>
<comment type="caution">
    <text evidence="2">The sequence shown here is derived from an EMBL/GenBank/DDBJ whole genome shotgun (WGS) entry which is preliminary data.</text>
</comment>
<reference evidence="2 3" key="1">
    <citation type="submission" date="2019-05" db="EMBL/GenBank/DDBJ databases">
        <title>Another draft genome of Portunus trituberculatus and its Hox gene families provides insights of decapod evolution.</title>
        <authorList>
            <person name="Jeong J.-H."/>
            <person name="Song I."/>
            <person name="Kim S."/>
            <person name="Choi T."/>
            <person name="Kim D."/>
            <person name="Ryu S."/>
            <person name="Kim W."/>
        </authorList>
    </citation>
    <scope>NUCLEOTIDE SEQUENCE [LARGE SCALE GENOMIC DNA]</scope>
    <source>
        <tissue evidence="2">Muscle</tissue>
    </source>
</reference>
<gene>
    <name evidence="2" type="ORF">E2C01_066529</name>
</gene>
<sequence>MRSGKYRPNGGTWAANHRRGGRLGASPIGHLPEPPTNGVKSGLSHSIHRQYLHPGLRFN</sequence>
<keyword evidence="3" id="KW-1185">Reference proteome</keyword>
<dbReference type="EMBL" id="VSRR010034362">
    <property type="protein sequence ID" value="MPC72231.1"/>
    <property type="molecule type" value="Genomic_DNA"/>
</dbReference>
<evidence type="ECO:0000256" key="1">
    <source>
        <dbReference type="SAM" id="MobiDB-lite"/>
    </source>
</evidence>
<dbReference type="Proteomes" id="UP000324222">
    <property type="component" value="Unassembled WGS sequence"/>
</dbReference>
<evidence type="ECO:0000313" key="3">
    <source>
        <dbReference type="Proteomes" id="UP000324222"/>
    </source>
</evidence>
<proteinExistence type="predicted"/>
<feature type="region of interest" description="Disordered" evidence="1">
    <location>
        <begin position="1"/>
        <end position="44"/>
    </location>
</feature>
<protein>
    <submittedName>
        <fullName evidence="2">Uncharacterized protein</fullName>
    </submittedName>
</protein>
<evidence type="ECO:0000313" key="2">
    <source>
        <dbReference type="EMBL" id="MPC72231.1"/>
    </source>
</evidence>